<dbReference type="Gene3D" id="3.40.190.290">
    <property type="match status" value="1"/>
</dbReference>
<dbReference type="PANTHER" id="PTHR30537">
    <property type="entry name" value="HTH-TYPE TRANSCRIPTIONAL REGULATOR"/>
    <property type="match status" value="1"/>
</dbReference>
<keyword evidence="3" id="KW-0238">DNA-binding</keyword>
<gene>
    <name evidence="6" type="ORF">ABID41_003736</name>
</gene>
<keyword evidence="7" id="KW-1185">Reference proteome</keyword>
<dbReference type="PANTHER" id="PTHR30537:SF5">
    <property type="entry name" value="HTH-TYPE TRANSCRIPTIONAL ACTIVATOR TTDR-RELATED"/>
    <property type="match status" value="1"/>
</dbReference>
<dbReference type="InterPro" id="IPR036390">
    <property type="entry name" value="WH_DNA-bd_sf"/>
</dbReference>
<dbReference type="PRINTS" id="PR00039">
    <property type="entry name" value="HTHLYSR"/>
</dbReference>
<dbReference type="InterPro" id="IPR058163">
    <property type="entry name" value="LysR-type_TF_proteobact-type"/>
</dbReference>
<evidence type="ECO:0000256" key="3">
    <source>
        <dbReference type="ARBA" id="ARBA00023125"/>
    </source>
</evidence>
<protein>
    <submittedName>
        <fullName evidence="6">LysR family transcriptional regulator for bpeEF and oprC</fullName>
    </submittedName>
</protein>
<organism evidence="6 7">
    <name type="scientific">Phenylobacterium koreense</name>
    <dbReference type="NCBI Taxonomy" id="266125"/>
    <lineage>
        <taxon>Bacteria</taxon>
        <taxon>Pseudomonadati</taxon>
        <taxon>Pseudomonadota</taxon>
        <taxon>Alphaproteobacteria</taxon>
        <taxon>Caulobacterales</taxon>
        <taxon>Caulobacteraceae</taxon>
        <taxon>Phenylobacterium</taxon>
    </lineage>
</organism>
<accession>A0ABV2ENE8</accession>
<dbReference type="SUPFAM" id="SSF53850">
    <property type="entry name" value="Periplasmic binding protein-like II"/>
    <property type="match status" value="1"/>
</dbReference>
<dbReference type="CDD" id="cd08422">
    <property type="entry name" value="PBP2_CrgA_like"/>
    <property type="match status" value="1"/>
</dbReference>
<comment type="similarity">
    <text evidence="1">Belongs to the LysR transcriptional regulatory family.</text>
</comment>
<comment type="caution">
    <text evidence="6">The sequence shown here is derived from an EMBL/GenBank/DDBJ whole genome shotgun (WGS) entry which is preliminary data.</text>
</comment>
<proteinExistence type="inferred from homology"/>
<evidence type="ECO:0000256" key="4">
    <source>
        <dbReference type="ARBA" id="ARBA00023163"/>
    </source>
</evidence>
<evidence type="ECO:0000256" key="1">
    <source>
        <dbReference type="ARBA" id="ARBA00009437"/>
    </source>
</evidence>
<dbReference type="EMBL" id="JBEPLU010000004">
    <property type="protein sequence ID" value="MET3528594.1"/>
    <property type="molecule type" value="Genomic_DNA"/>
</dbReference>
<dbReference type="RefSeq" id="WP_354298466.1">
    <property type="nucleotide sequence ID" value="NZ_JBEPLU010000004.1"/>
</dbReference>
<keyword evidence="2" id="KW-0805">Transcription regulation</keyword>
<evidence type="ECO:0000259" key="5">
    <source>
        <dbReference type="PROSITE" id="PS50931"/>
    </source>
</evidence>
<evidence type="ECO:0000256" key="2">
    <source>
        <dbReference type="ARBA" id="ARBA00023015"/>
    </source>
</evidence>
<dbReference type="Gene3D" id="1.10.10.10">
    <property type="entry name" value="Winged helix-like DNA-binding domain superfamily/Winged helix DNA-binding domain"/>
    <property type="match status" value="1"/>
</dbReference>
<keyword evidence="4" id="KW-0804">Transcription</keyword>
<dbReference type="Proteomes" id="UP001549110">
    <property type="component" value="Unassembled WGS sequence"/>
</dbReference>
<dbReference type="InterPro" id="IPR036388">
    <property type="entry name" value="WH-like_DNA-bd_sf"/>
</dbReference>
<feature type="domain" description="HTH lysR-type" evidence="5">
    <location>
        <begin position="1"/>
        <end position="59"/>
    </location>
</feature>
<dbReference type="InterPro" id="IPR000847">
    <property type="entry name" value="LysR_HTH_N"/>
</dbReference>
<dbReference type="InterPro" id="IPR005119">
    <property type="entry name" value="LysR_subst-bd"/>
</dbReference>
<dbReference type="Pfam" id="PF03466">
    <property type="entry name" value="LysR_substrate"/>
    <property type="match status" value="1"/>
</dbReference>
<dbReference type="Pfam" id="PF00126">
    <property type="entry name" value="HTH_1"/>
    <property type="match status" value="1"/>
</dbReference>
<dbReference type="PROSITE" id="PS50931">
    <property type="entry name" value="HTH_LYSR"/>
    <property type="match status" value="1"/>
</dbReference>
<dbReference type="SUPFAM" id="SSF46785">
    <property type="entry name" value="Winged helix' DNA-binding domain"/>
    <property type="match status" value="1"/>
</dbReference>
<name>A0ABV2ENE8_9CAUL</name>
<sequence length="304" mass="32944">MDRIAALQFFVRVVESGSFSQAARELGVGQPTVSKQVAALERRLGAQLLNRTSRRLRLTPAGADFYEAAVRILGELDDAESRVANAHEQPSGAVRVATPPILTGMMIVPELPEFFLRFPGIAVEFVVSERYADLVQEGVDLAIRIGNLDSSGLLSRRIGSLQIATVASPEYLARHGAPLTPSDLDAHHLLANRYLGAVGAWRFQHSEREVVTPTSGRFSCNDPADVHAAVLAGLGIAQSARALFEAELRSGAVVELLAGFVPEPVPIHVIYGSNRIPQRARIVSDFIAQCLHKQPSVRLRQPIP</sequence>
<evidence type="ECO:0000313" key="7">
    <source>
        <dbReference type="Proteomes" id="UP001549110"/>
    </source>
</evidence>
<reference evidence="6 7" key="1">
    <citation type="submission" date="2024-06" db="EMBL/GenBank/DDBJ databases">
        <title>Genomic Encyclopedia of Type Strains, Phase IV (KMG-IV): sequencing the most valuable type-strain genomes for metagenomic binning, comparative biology and taxonomic classification.</title>
        <authorList>
            <person name="Goeker M."/>
        </authorList>
    </citation>
    <scope>NUCLEOTIDE SEQUENCE [LARGE SCALE GENOMIC DNA]</scope>
    <source>
        <strain evidence="6 7">DSM 17809</strain>
    </source>
</reference>
<evidence type="ECO:0000313" key="6">
    <source>
        <dbReference type="EMBL" id="MET3528594.1"/>
    </source>
</evidence>